<feature type="transmembrane region" description="Helical" evidence="3">
    <location>
        <begin position="225"/>
        <end position="251"/>
    </location>
</feature>
<feature type="region of interest" description="Disordered" evidence="2">
    <location>
        <begin position="417"/>
        <end position="463"/>
    </location>
</feature>
<keyword evidence="3" id="KW-0472">Membrane</keyword>
<dbReference type="EMBL" id="AWUE01014670">
    <property type="protein sequence ID" value="OMP02177.1"/>
    <property type="molecule type" value="Genomic_DNA"/>
</dbReference>
<keyword evidence="6" id="KW-1185">Reference proteome</keyword>
<name>A0A1R3K507_9ROSI</name>
<dbReference type="InterPro" id="IPR012340">
    <property type="entry name" value="NA-bd_OB-fold"/>
</dbReference>
<keyword evidence="1" id="KW-0238">DNA-binding</keyword>
<evidence type="ECO:0000313" key="5">
    <source>
        <dbReference type="EMBL" id="OMP02177.1"/>
    </source>
</evidence>
<dbReference type="Pfam" id="PF16900">
    <property type="entry name" value="REPA_OB_2"/>
    <property type="match status" value="1"/>
</dbReference>
<evidence type="ECO:0000256" key="1">
    <source>
        <dbReference type="ARBA" id="ARBA00023125"/>
    </source>
</evidence>
<dbReference type="InterPro" id="IPR031657">
    <property type="entry name" value="REPA_OB_2"/>
</dbReference>
<comment type="caution">
    <text evidence="5">The sequence shown here is derived from an EMBL/GenBank/DDBJ whole genome shotgun (WGS) entry which is preliminary data.</text>
</comment>
<evidence type="ECO:0000256" key="3">
    <source>
        <dbReference type="SAM" id="Phobius"/>
    </source>
</evidence>
<evidence type="ECO:0000256" key="2">
    <source>
        <dbReference type="SAM" id="MobiDB-lite"/>
    </source>
</evidence>
<evidence type="ECO:0000259" key="4">
    <source>
        <dbReference type="Pfam" id="PF16900"/>
    </source>
</evidence>
<dbReference type="AlphaFoldDB" id="A0A1R3K507"/>
<dbReference type="PANTHER" id="PTHR47165">
    <property type="entry name" value="OS03G0429900 PROTEIN"/>
    <property type="match status" value="1"/>
</dbReference>
<proteinExistence type="predicted"/>
<dbReference type="SUPFAM" id="SSF50249">
    <property type="entry name" value="Nucleic acid-binding proteins"/>
    <property type="match status" value="2"/>
</dbReference>
<feature type="compositionally biased region" description="Polar residues" evidence="2">
    <location>
        <begin position="420"/>
        <end position="435"/>
    </location>
</feature>
<evidence type="ECO:0000313" key="6">
    <source>
        <dbReference type="Proteomes" id="UP000187203"/>
    </source>
</evidence>
<reference evidence="6" key="1">
    <citation type="submission" date="2013-09" db="EMBL/GenBank/DDBJ databases">
        <title>Corchorus olitorius genome sequencing.</title>
        <authorList>
            <person name="Alam M."/>
            <person name="Haque M.S."/>
            <person name="Islam M.S."/>
            <person name="Emdad E.M."/>
            <person name="Islam M.M."/>
            <person name="Ahmed B."/>
            <person name="Halim A."/>
            <person name="Hossen Q.M.M."/>
            <person name="Hossain M.Z."/>
            <person name="Ahmed R."/>
            <person name="Khan M.M."/>
            <person name="Islam R."/>
            <person name="Rashid M.M."/>
            <person name="Khan S.A."/>
            <person name="Rahman M.S."/>
            <person name="Alam M."/>
            <person name="Yahiya A.S."/>
            <person name="Khan M.S."/>
            <person name="Azam M.S."/>
            <person name="Haque T."/>
            <person name="Lashkar M.Z.H."/>
            <person name="Akhand A.I."/>
            <person name="Morshed G."/>
            <person name="Roy S."/>
            <person name="Uddin K.S."/>
            <person name="Rabeya T."/>
            <person name="Hossain A.S."/>
            <person name="Chowdhury A."/>
            <person name="Snigdha A.R."/>
            <person name="Mortoza M.S."/>
            <person name="Matin S.A."/>
            <person name="Hoque S.M.E."/>
            <person name="Islam M.K."/>
            <person name="Roy D.K."/>
            <person name="Haider R."/>
            <person name="Moosa M.M."/>
            <person name="Elias S.M."/>
            <person name="Hasan A.M."/>
            <person name="Jahan S."/>
            <person name="Shafiuddin M."/>
            <person name="Mahmood N."/>
            <person name="Shommy N.S."/>
        </authorList>
    </citation>
    <scope>NUCLEOTIDE SEQUENCE [LARGE SCALE GENOMIC DNA]</scope>
    <source>
        <strain evidence="6">cv. O-4</strain>
    </source>
</reference>
<sequence>MFSSGCTQISALNSFPLVQVDLFGERKLSQLKDGGQRCFIVIRIARLWDSIIPPRNIFAGIDFLALDSEGFAMHGTIPSDLADDFRPQLQEGHVYKMRLLKGLMDFLDITFGLHHVIGVLGLVSDVQPIEVNNNQGSVDKREIFLTLLSGKQIRITVWDPKNRDLNITGMLRLGYKPILIAAGIYIKDNHGNKQINSCSATKFYLDLDIPQTFDLRKKLLHPPDLVVLIVICLLHMILGHVAEFFIGTLLMGCCNTRFHVDGKPIELLSSADLDNLRDFIYPDAKKVTIQELLYLNAAVIKGIKYKIQGQIIQFQTKHGWYYNYCQDCTYAVKHNPSGYTCTGKHGQTIPRMNLTGIDVSDLTVAEKMNTTEIPDVANSILNKSYEFVVGVSDQGYGPGLNLKIFHFGALKPELDAASSGVENSQPTTTPPNSVSPLVDGASKSAAKRMKTSSKDTPASAIAAPLSDVSAPDIVSAATPEKSPKAAGKRVKTCARKIDFQ</sequence>
<dbReference type="Proteomes" id="UP000187203">
    <property type="component" value="Unassembled WGS sequence"/>
</dbReference>
<feature type="domain" description="Replication protein A OB" evidence="4">
    <location>
        <begin position="116"/>
        <end position="204"/>
    </location>
</feature>
<gene>
    <name evidence="5" type="ORF">COLO4_11290</name>
</gene>
<accession>A0A1R3K507</accession>
<organism evidence="5 6">
    <name type="scientific">Corchorus olitorius</name>
    <dbReference type="NCBI Taxonomy" id="93759"/>
    <lineage>
        <taxon>Eukaryota</taxon>
        <taxon>Viridiplantae</taxon>
        <taxon>Streptophyta</taxon>
        <taxon>Embryophyta</taxon>
        <taxon>Tracheophyta</taxon>
        <taxon>Spermatophyta</taxon>
        <taxon>Magnoliopsida</taxon>
        <taxon>eudicotyledons</taxon>
        <taxon>Gunneridae</taxon>
        <taxon>Pentapetalae</taxon>
        <taxon>rosids</taxon>
        <taxon>malvids</taxon>
        <taxon>Malvales</taxon>
        <taxon>Malvaceae</taxon>
        <taxon>Grewioideae</taxon>
        <taxon>Apeibeae</taxon>
        <taxon>Corchorus</taxon>
    </lineage>
</organism>
<dbReference type="PANTHER" id="PTHR47165:SF4">
    <property type="entry name" value="OS03G0429900 PROTEIN"/>
    <property type="match status" value="1"/>
</dbReference>
<keyword evidence="3" id="KW-1133">Transmembrane helix</keyword>
<keyword evidence="3" id="KW-0812">Transmembrane</keyword>
<protein>
    <submittedName>
        <fullName evidence="5">Nucleic acid-binding protein</fullName>
    </submittedName>
</protein>
<dbReference type="OrthoDB" id="1931061at2759"/>
<dbReference type="GO" id="GO:0003677">
    <property type="term" value="F:DNA binding"/>
    <property type="evidence" value="ECO:0007669"/>
    <property type="project" value="UniProtKB-KW"/>
</dbReference>
<dbReference type="Gene3D" id="2.40.50.140">
    <property type="entry name" value="Nucleic acid-binding proteins"/>
    <property type="match status" value="2"/>
</dbReference>